<dbReference type="SUPFAM" id="SSF50630">
    <property type="entry name" value="Acid proteases"/>
    <property type="match status" value="1"/>
</dbReference>
<dbReference type="GO" id="GO:0004190">
    <property type="term" value="F:aspartic-type endopeptidase activity"/>
    <property type="evidence" value="ECO:0007669"/>
    <property type="project" value="InterPro"/>
</dbReference>
<dbReference type="Pfam" id="PF13650">
    <property type="entry name" value="Asp_protease_2"/>
    <property type="match status" value="1"/>
</dbReference>
<dbReference type="EMBL" id="AAXW01000085">
    <property type="protein sequence ID" value="EAZ88395.1"/>
    <property type="molecule type" value="Genomic_DNA"/>
</dbReference>
<reference evidence="3 4" key="1">
    <citation type="submission" date="2007-03" db="EMBL/GenBank/DDBJ databases">
        <authorList>
            <person name="Stal L."/>
            <person name="Ferriera S."/>
            <person name="Johnson J."/>
            <person name="Kravitz S."/>
            <person name="Beeson K."/>
            <person name="Sutton G."/>
            <person name="Rogers Y.-H."/>
            <person name="Friedman R."/>
            <person name="Frazier M."/>
            <person name="Venter J.C."/>
        </authorList>
    </citation>
    <scope>NUCLEOTIDE SEQUENCE [LARGE SCALE GENOMIC DNA]</scope>
    <source>
        <strain evidence="3 4">CCY0110</strain>
    </source>
</reference>
<dbReference type="PROSITE" id="PS50175">
    <property type="entry name" value="ASP_PROT_RETROV"/>
    <property type="match status" value="1"/>
</dbReference>
<keyword evidence="1" id="KW-0378">Hydrolase</keyword>
<evidence type="ECO:0000256" key="1">
    <source>
        <dbReference type="ARBA" id="ARBA00022801"/>
    </source>
</evidence>
<gene>
    <name evidence="3" type="ORF">CY0110_04987</name>
</gene>
<accession>A3IYP2</accession>
<dbReference type="OrthoDB" id="463626at2"/>
<dbReference type="RefSeq" id="WP_008278508.1">
    <property type="nucleotide sequence ID" value="NZ_AAXW01000085.1"/>
</dbReference>
<dbReference type="eggNOG" id="COG3577">
    <property type="taxonomic scope" value="Bacteria"/>
</dbReference>
<evidence type="ECO:0000313" key="4">
    <source>
        <dbReference type="Proteomes" id="UP000003781"/>
    </source>
</evidence>
<dbReference type="Proteomes" id="UP000003781">
    <property type="component" value="Unassembled WGS sequence"/>
</dbReference>
<dbReference type="AlphaFoldDB" id="A3IYP2"/>
<feature type="domain" description="Peptidase A2" evidence="2">
    <location>
        <begin position="32"/>
        <end position="74"/>
    </location>
</feature>
<sequence>MSAKKIYRLQRHGDLLWLRIAVGRRGENPFFLRLLVDTGSSYTVLPARILKRIGCNLDVPIKTTTIVAAGGAIRVPIVAVPWLNCLGIEKENFPVVALNLPETALVNGLLGMDFLKESQAIIDVVKAEILVTKNN</sequence>
<evidence type="ECO:0000259" key="2">
    <source>
        <dbReference type="PROSITE" id="PS50175"/>
    </source>
</evidence>
<comment type="caution">
    <text evidence="3">The sequence shown here is derived from an EMBL/GenBank/DDBJ whole genome shotgun (WGS) entry which is preliminary data.</text>
</comment>
<organism evidence="3 4">
    <name type="scientific">Crocosphaera chwakensis CCY0110</name>
    <dbReference type="NCBI Taxonomy" id="391612"/>
    <lineage>
        <taxon>Bacteria</taxon>
        <taxon>Bacillati</taxon>
        <taxon>Cyanobacteriota</taxon>
        <taxon>Cyanophyceae</taxon>
        <taxon>Oscillatoriophycideae</taxon>
        <taxon>Chroococcales</taxon>
        <taxon>Aphanothecaceae</taxon>
        <taxon>Crocosphaera</taxon>
        <taxon>Crocosphaera chwakensis</taxon>
    </lineage>
</organism>
<protein>
    <recommendedName>
        <fullName evidence="2">Peptidase A2 domain-containing protein</fullName>
    </recommendedName>
</protein>
<proteinExistence type="predicted"/>
<dbReference type="PROSITE" id="PS00141">
    <property type="entry name" value="ASP_PROTEASE"/>
    <property type="match status" value="1"/>
</dbReference>
<dbReference type="CDD" id="cd05483">
    <property type="entry name" value="retropepsin_like_bacteria"/>
    <property type="match status" value="1"/>
</dbReference>
<keyword evidence="4" id="KW-1185">Reference proteome</keyword>
<dbReference type="InterPro" id="IPR034122">
    <property type="entry name" value="Retropepsin-like_bacterial"/>
</dbReference>
<dbReference type="GO" id="GO:0006508">
    <property type="term" value="P:proteolysis"/>
    <property type="evidence" value="ECO:0007669"/>
    <property type="project" value="InterPro"/>
</dbReference>
<dbReference type="Gene3D" id="2.40.70.10">
    <property type="entry name" value="Acid Proteases"/>
    <property type="match status" value="1"/>
</dbReference>
<dbReference type="InterPro" id="IPR001969">
    <property type="entry name" value="Aspartic_peptidase_AS"/>
</dbReference>
<dbReference type="InterPro" id="IPR001995">
    <property type="entry name" value="Peptidase_A2_cat"/>
</dbReference>
<evidence type="ECO:0000313" key="3">
    <source>
        <dbReference type="EMBL" id="EAZ88395.1"/>
    </source>
</evidence>
<dbReference type="InterPro" id="IPR021109">
    <property type="entry name" value="Peptidase_aspartic_dom_sf"/>
</dbReference>
<name>A3IYP2_9CHRO</name>